<evidence type="ECO:0000259" key="3">
    <source>
        <dbReference type="PROSITE" id="PS50234"/>
    </source>
</evidence>
<accession>A0ABR8VLU3</accession>
<dbReference type="SMART" id="SM00327">
    <property type="entry name" value="VWA"/>
    <property type="match status" value="1"/>
</dbReference>
<reference evidence="4 5" key="1">
    <citation type="submission" date="2020-08" db="EMBL/GenBank/DDBJ databases">
        <title>A Genomic Blueprint of the Chicken Gut Microbiome.</title>
        <authorList>
            <person name="Gilroy R."/>
            <person name="Ravi A."/>
            <person name="Getino M."/>
            <person name="Pursley I."/>
            <person name="Horton D.L."/>
            <person name="Alikhan N.-F."/>
            <person name="Baker D."/>
            <person name="Gharbi K."/>
            <person name="Hall N."/>
            <person name="Watson M."/>
            <person name="Adriaenssens E.M."/>
            <person name="Foster-Nyarko E."/>
            <person name="Jarju S."/>
            <person name="Secka A."/>
            <person name="Antonio M."/>
            <person name="Oren A."/>
            <person name="Chaudhuri R."/>
            <person name="La Ragione R.M."/>
            <person name="Hildebrand F."/>
            <person name="Pallen M.J."/>
        </authorList>
    </citation>
    <scope>NUCLEOTIDE SEQUENCE [LARGE SCALE GENOMIC DNA]</scope>
    <source>
        <strain evidence="4 5">Sa1BUA2</strain>
    </source>
</reference>
<organism evidence="4 5">
    <name type="scientific">Bacillus norwichensis</name>
    <dbReference type="NCBI Taxonomy" id="2762217"/>
    <lineage>
        <taxon>Bacteria</taxon>
        <taxon>Bacillati</taxon>
        <taxon>Bacillota</taxon>
        <taxon>Bacilli</taxon>
        <taxon>Bacillales</taxon>
        <taxon>Bacillaceae</taxon>
        <taxon>Bacillus</taxon>
    </lineage>
</organism>
<dbReference type="SUPFAM" id="SSF53300">
    <property type="entry name" value="vWA-like"/>
    <property type="match status" value="1"/>
</dbReference>
<feature type="domain" description="VWFA" evidence="3">
    <location>
        <begin position="184"/>
        <end position="368"/>
    </location>
</feature>
<keyword evidence="2" id="KW-0732">Signal</keyword>
<protein>
    <submittedName>
        <fullName evidence="4">VWA domain-containing protein</fullName>
    </submittedName>
</protein>
<evidence type="ECO:0000313" key="4">
    <source>
        <dbReference type="EMBL" id="MBD8005747.1"/>
    </source>
</evidence>
<dbReference type="Pfam" id="PF00092">
    <property type="entry name" value="VWA"/>
    <property type="match status" value="1"/>
</dbReference>
<feature type="signal peptide" evidence="2">
    <location>
        <begin position="1"/>
        <end position="24"/>
    </location>
</feature>
<name>A0ABR8VLU3_9BACI</name>
<gene>
    <name evidence="4" type="ORF">H9631_11720</name>
</gene>
<keyword evidence="5" id="KW-1185">Reference proteome</keyword>
<dbReference type="InterPro" id="IPR036465">
    <property type="entry name" value="vWFA_dom_sf"/>
</dbReference>
<evidence type="ECO:0000313" key="5">
    <source>
        <dbReference type="Proteomes" id="UP000648182"/>
    </source>
</evidence>
<feature type="region of interest" description="Disordered" evidence="1">
    <location>
        <begin position="27"/>
        <end position="74"/>
    </location>
</feature>
<dbReference type="Gene3D" id="3.40.50.410">
    <property type="entry name" value="von Willebrand factor, type A domain"/>
    <property type="match status" value="1"/>
</dbReference>
<dbReference type="RefSeq" id="WP_191812980.1">
    <property type="nucleotide sequence ID" value="NZ_JACSPV010000018.1"/>
</dbReference>
<comment type="caution">
    <text evidence="4">The sequence shown here is derived from an EMBL/GenBank/DDBJ whole genome shotgun (WGS) entry which is preliminary data.</text>
</comment>
<dbReference type="EMBL" id="JACSPV010000018">
    <property type="protein sequence ID" value="MBD8005747.1"/>
    <property type="molecule type" value="Genomic_DNA"/>
</dbReference>
<dbReference type="PROSITE" id="PS50234">
    <property type="entry name" value="VWFA"/>
    <property type="match status" value="1"/>
</dbReference>
<feature type="chain" id="PRO_5045793389" evidence="2">
    <location>
        <begin position="25"/>
        <end position="480"/>
    </location>
</feature>
<proteinExistence type="predicted"/>
<feature type="compositionally biased region" description="Basic and acidic residues" evidence="1">
    <location>
        <begin position="38"/>
        <end position="62"/>
    </location>
</feature>
<dbReference type="InterPro" id="IPR002035">
    <property type="entry name" value="VWF_A"/>
</dbReference>
<dbReference type="Proteomes" id="UP000648182">
    <property type="component" value="Unassembled WGS sequence"/>
</dbReference>
<sequence length="480" mass="53692">MKRTIPIILGVLLMLILAACNEKADPVEKEVENEEGASAEKEKANKEKESETTLKEVEKDNNDEPMGIQSDTLLDDVPPIPTKFEEIVAYPVGPFSGNGNYAAQAGKTTLSEEELVEEVFNALPSFTKEQLDEPGFIDRWFSAFHYLIAEDFKDPQFIVDEMALHSFGKPMINGKLIDFKEQLNVLIIFDASGSMANAMQGQTMMAIAQKELTELIDGMPDNVNIGLRVYGGGERSDEAKCSATKLSHPIASGNKAEIKATIAGMEPGGWTPIGESLKQAAQDFADFSSETNTNFIYLISDGVETCDGDPEKEAEQLRKSNIEPIINVIGFNVDMNGQHELKKIAEQGQGQYIHVADTQAFADSMKSIEAIVQAWENQKFEAIDDAITAKGKVSDAIYDLQREWMNKKDDEYNVMMHVFDKMNSSDEYFEDKDAFNEAHDTILQKITDINRLYLEEFEQKNKDLNDNLDEAFKDILEQLE</sequence>
<dbReference type="PROSITE" id="PS51257">
    <property type="entry name" value="PROKAR_LIPOPROTEIN"/>
    <property type="match status" value="1"/>
</dbReference>
<evidence type="ECO:0000256" key="2">
    <source>
        <dbReference type="SAM" id="SignalP"/>
    </source>
</evidence>
<evidence type="ECO:0000256" key="1">
    <source>
        <dbReference type="SAM" id="MobiDB-lite"/>
    </source>
</evidence>